<evidence type="ECO:0000313" key="2">
    <source>
        <dbReference type="Proteomes" id="UP000184383"/>
    </source>
</evidence>
<gene>
    <name evidence="1" type="ORF">ASPWEDRAFT_176920</name>
</gene>
<dbReference type="EMBL" id="KV878217">
    <property type="protein sequence ID" value="OJJ30251.1"/>
    <property type="molecule type" value="Genomic_DNA"/>
</dbReference>
<accession>A0A1L9R5Q4</accession>
<dbReference type="OrthoDB" id="4497317at2759"/>
<keyword evidence="2" id="KW-1185">Reference proteome</keyword>
<dbReference type="AlphaFoldDB" id="A0A1L9R5Q4"/>
<protein>
    <submittedName>
        <fullName evidence="1">Uncharacterized protein</fullName>
    </submittedName>
</protein>
<dbReference type="Proteomes" id="UP000184383">
    <property type="component" value="Unassembled WGS sequence"/>
</dbReference>
<proteinExistence type="predicted"/>
<sequence>MPLPFLPKRKKQVLTLADWKWNLKYEENPRSFLPALLSTDLSFLDKVQIIERISAMVYRKTSKFEMLEGEVRLHFGDDIRLAQLLRYKLFYTDYYHKRWMEWCKEVIVLDFTGRWIVQREIYVQEKIQALKKAAELSASESDEQKSIAPQISACKDELENLNGQYWSYHTDVWGKEGNIPPGPLHRGYKACRKNPNWYLLSWLRQDCAGRGGCCGRDRGCCERPRNTHRAFNRGHCTNACGCCIRTRRIPDTVVKVEDNIDKFPFDMVELSNRYSVHINRAYIWGIEDWEKLD</sequence>
<dbReference type="STRING" id="1073089.A0A1L9R5Q4"/>
<name>A0A1L9R5Q4_ASPWE</name>
<organism evidence="1 2">
    <name type="scientific">Aspergillus wentii DTO 134E9</name>
    <dbReference type="NCBI Taxonomy" id="1073089"/>
    <lineage>
        <taxon>Eukaryota</taxon>
        <taxon>Fungi</taxon>
        <taxon>Dikarya</taxon>
        <taxon>Ascomycota</taxon>
        <taxon>Pezizomycotina</taxon>
        <taxon>Eurotiomycetes</taxon>
        <taxon>Eurotiomycetidae</taxon>
        <taxon>Eurotiales</taxon>
        <taxon>Aspergillaceae</taxon>
        <taxon>Aspergillus</taxon>
        <taxon>Aspergillus subgen. Cremei</taxon>
    </lineage>
</organism>
<dbReference type="VEuPathDB" id="FungiDB:ASPWEDRAFT_176920"/>
<evidence type="ECO:0000313" key="1">
    <source>
        <dbReference type="EMBL" id="OJJ30251.1"/>
    </source>
</evidence>
<reference evidence="2" key="1">
    <citation type="journal article" date="2017" name="Genome Biol.">
        <title>Comparative genomics reveals high biological diversity and specific adaptations in the industrially and medically important fungal genus Aspergillus.</title>
        <authorList>
            <person name="de Vries R.P."/>
            <person name="Riley R."/>
            <person name="Wiebenga A."/>
            <person name="Aguilar-Osorio G."/>
            <person name="Amillis S."/>
            <person name="Uchima C.A."/>
            <person name="Anderluh G."/>
            <person name="Asadollahi M."/>
            <person name="Askin M."/>
            <person name="Barry K."/>
            <person name="Battaglia E."/>
            <person name="Bayram O."/>
            <person name="Benocci T."/>
            <person name="Braus-Stromeyer S.A."/>
            <person name="Caldana C."/>
            <person name="Canovas D."/>
            <person name="Cerqueira G.C."/>
            <person name="Chen F."/>
            <person name="Chen W."/>
            <person name="Choi C."/>
            <person name="Clum A."/>
            <person name="Dos Santos R.A."/>
            <person name="Damasio A.R."/>
            <person name="Diallinas G."/>
            <person name="Emri T."/>
            <person name="Fekete E."/>
            <person name="Flipphi M."/>
            <person name="Freyberg S."/>
            <person name="Gallo A."/>
            <person name="Gournas C."/>
            <person name="Habgood R."/>
            <person name="Hainaut M."/>
            <person name="Harispe M.L."/>
            <person name="Henrissat B."/>
            <person name="Hilden K.S."/>
            <person name="Hope R."/>
            <person name="Hossain A."/>
            <person name="Karabika E."/>
            <person name="Karaffa L."/>
            <person name="Karanyi Z."/>
            <person name="Krasevec N."/>
            <person name="Kuo A."/>
            <person name="Kusch H."/>
            <person name="LaButti K."/>
            <person name="Lagendijk E.L."/>
            <person name="Lapidus A."/>
            <person name="Levasseur A."/>
            <person name="Lindquist E."/>
            <person name="Lipzen A."/>
            <person name="Logrieco A.F."/>
            <person name="MacCabe A."/>
            <person name="Maekelae M.R."/>
            <person name="Malavazi I."/>
            <person name="Melin P."/>
            <person name="Meyer V."/>
            <person name="Mielnichuk N."/>
            <person name="Miskei M."/>
            <person name="Molnar A.P."/>
            <person name="Mule G."/>
            <person name="Ngan C.Y."/>
            <person name="Orejas M."/>
            <person name="Orosz E."/>
            <person name="Ouedraogo J.P."/>
            <person name="Overkamp K.M."/>
            <person name="Park H.-S."/>
            <person name="Perrone G."/>
            <person name="Piumi F."/>
            <person name="Punt P.J."/>
            <person name="Ram A.F."/>
            <person name="Ramon A."/>
            <person name="Rauscher S."/>
            <person name="Record E."/>
            <person name="Riano-Pachon D.M."/>
            <person name="Robert V."/>
            <person name="Roehrig J."/>
            <person name="Ruller R."/>
            <person name="Salamov A."/>
            <person name="Salih N.S."/>
            <person name="Samson R.A."/>
            <person name="Sandor E."/>
            <person name="Sanguinetti M."/>
            <person name="Schuetze T."/>
            <person name="Sepcic K."/>
            <person name="Shelest E."/>
            <person name="Sherlock G."/>
            <person name="Sophianopoulou V."/>
            <person name="Squina F.M."/>
            <person name="Sun H."/>
            <person name="Susca A."/>
            <person name="Todd R.B."/>
            <person name="Tsang A."/>
            <person name="Unkles S.E."/>
            <person name="van de Wiele N."/>
            <person name="van Rossen-Uffink D."/>
            <person name="Oliveira J.V."/>
            <person name="Vesth T.C."/>
            <person name="Visser J."/>
            <person name="Yu J.-H."/>
            <person name="Zhou M."/>
            <person name="Andersen M.R."/>
            <person name="Archer D.B."/>
            <person name="Baker S.E."/>
            <person name="Benoit I."/>
            <person name="Brakhage A.A."/>
            <person name="Braus G.H."/>
            <person name="Fischer R."/>
            <person name="Frisvad J.C."/>
            <person name="Goldman G.H."/>
            <person name="Houbraken J."/>
            <person name="Oakley B."/>
            <person name="Pocsi I."/>
            <person name="Scazzocchio C."/>
            <person name="Seiboth B."/>
            <person name="vanKuyk P.A."/>
            <person name="Wortman J."/>
            <person name="Dyer P.S."/>
            <person name="Grigoriev I.V."/>
        </authorList>
    </citation>
    <scope>NUCLEOTIDE SEQUENCE [LARGE SCALE GENOMIC DNA]</scope>
    <source>
        <strain evidence="2">DTO 134E9</strain>
    </source>
</reference>
<dbReference type="GeneID" id="63747428"/>
<dbReference type="RefSeq" id="XP_040683928.1">
    <property type="nucleotide sequence ID" value="XM_040831580.1"/>
</dbReference>